<dbReference type="EMBL" id="FQVW01000046">
    <property type="protein sequence ID" value="SHG63137.1"/>
    <property type="molecule type" value="Genomic_DNA"/>
</dbReference>
<dbReference type="EC" id="2.1.1.297" evidence="5"/>
<gene>
    <name evidence="5" type="primary">prmC</name>
    <name evidence="8" type="ORF">SAMN05216225_104617</name>
</gene>
<dbReference type="PROSITE" id="PS00092">
    <property type="entry name" value="N6_MTASE"/>
    <property type="match status" value="1"/>
</dbReference>
<dbReference type="Pfam" id="PF17827">
    <property type="entry name" value="PrmC_N"/>
    <property type="match status" value="1"/>
</dbReference>
<protein>
    <recommendedName>
        <fullName evidence="5">Release factor glutamine methyltransferase</fullName>
        <shortName evidence="5">RF MTase</shortName>
        <ecNumber evidence="5">2.1.1.297</ecNumber>
    </recommendedName>
    <alternativeName>
        <fullName evidence="5">N5-glutamine methyltransferase PrmC</fullName>
    </alternativeName>
    <alternativeName>
        <fullName evidence="5">Protein-(glutamine-N5) MTase PrmC</fullName>
    </alternativeName>
    <alternativeName>
        <fullName evidence="5">Protein-glutamine N-methyltransferase PrmC</fullName>
    </alternativeName>
</protein>
<dbReference type="Gene3D" id="1.10.8.10">
    <property type="entry name" value="DNA helicase RuvA subunit, C-terminal domain"/>
    <property type="match status" value="1"/>
</dbReference>
<dbReference type="InterPro" id="IPR050320">
    <property type="entry name" value="N5-glutamine_MTase"/>
</dbReference>
<dbReference type="PANTHER" id="PTHR18895:SF74">
    <property type="entry name" value="MTRF1L RELEASE FACTOR GLUTAMINE METHYLTRANSFERASE"/>
    <property type="match status" value="1"/>
</dbReference>
<name>A0A1M5LDP2_9BACI</name>
<evidence type="ECO:0000313" key="8">
    <source>
        <dbReference type="EMBL" id="SHG63137.1"/>
    </source>
</evidence>
<dbReference type="InterPro" id="IPR007848">
    <property type="entry name" value="Small_mtfrase_dom"/>
</dbReference>
<evidence type="ECO:0000259" key="6">
    <source>
        <dbReference type="Pfam" id="PF05175"/>
    </source>
</evidence>
<dbReference type="Gene3D" id="3.40.50.150">
    <property type="entry name" value="Vaccinia Virus protein VP39"/>
    <property type="match status" value="1"/>
</dbReference>
<dbReference type="InterPro" id="IPR040758">
    <property type="entry name" value="PrmC_N"/>
</dbReference>
<feature type="binding site" evidence="5">
    <location>
        <position position="195"/>
    </location>
    <ligand>
        <name>S-adenosyl-L-methionine</name>
        <dbReference type="ChEBI" id="CHEBI:59789"/>
    </ligand>
</feature>
<dbReference type="PANTHER" id="PTHR18895">
    <property type="entry name" value="HEMK METHYLTRANSFERASE"/>
    <property type="match status" value="1"/>
</dbReference>
<sequence length="293" mass="32776">MNKMKHAKKQYEVLQWASLFLEKNNREPRVAELLLQHHLQIGRSEFFANMRDEVPSHIIEKFEGDVREHAETGKPVQHFTGYESFYGRDFEVNKNVLIPRPETEELIEHVLKVGKQLGIESPTIVDVGTGSGVIAITLAVEYSNATVYATDISSQALEVASKNAKEHHAKVNFLQGDFLQPLITNNIKADIIVSNPPYISEEESELLSDTVKNFDPSLALFADENGLAAYKQIIASAPHVLNRSGILAFEIGHEQGQAVSNLITRQFSNTETEVLKDINGKNRMVVSIINDNN</sequence>
<reference evidence="8 9" key="1">
    <citation type="submission" date="2016-11" db="EMBL/GenBank/DDBJ databases">
        <authorList>
            <person name="Jaros S."/>
            <person name="Januszkiewicz K."/>
            <person name="Wedrychowicz H."/>
        </authorList>
    </citation>
    <scope>NUCLEOTIDE SEQUENCE [LARGE SCALE GENOMIC DNA]</scope>
    <source>
        <strain evidence="8 9">IBRC-M 10683</strain>
    </source>
</reference>
<accession>A0A1M5LDP2</accession>
<comment type="function">
    <text evidence="5">Methylates the class 1 translation termination release factors RF1/PrfA and RF2/PrfB on the glutamine residue of the universally conserved GGQ motif.</text>
</comment>
<keyword evidence="9" id="KW-1185">Reference proteome</keyword>
<evidence type="ECO:0000256" key="2">
    <source>
        <dbReference type="ARBA" id="ARBA00022679"/>
    </source>
</evidence>
<dbReference type="GO" id="GO:0032259">
    <property type="term" value="P:methylation"/>
    <property type="evidence" value="ECO:0007669"/>
    <property type="project" value="UniProtKB-KW"/>
</dbReference>
<comment type="similarity">
    <text evidence="5">Belongs to the protein N5-glutamine methyltransferase family. PrmC subfamily.</text>
</comment>
<feature type="domain" description="Release factor glutamine methyltransferase N-terminal" evidence="7">
    <location>
        <begin position="12"/>
        <end position="81"/>
    </location>
</feature>
<dbReference type="InterPro" id="IPR029063">
    <property type="entry name" value="SAM-dependent_MTases_sf"/>
</dbReference>
<evidence type="ECO:0000256" key="5">
    <source>
        <dbReference type="HAMAP-Rule" id="MF_02126"/>
    </source>
</evidence>
<dbReference type="Proteomes" id="UP000183988">
    <property type="component" value="Unassembled WGS sequence"/>
</dbReference>
<feature type="domain" description="Methyltransferase small" evidence="6">
    <location>
        <begin position="120"/>
        <end position="204"/>
    </location>
</feature>
<evidence type="ECO:0000256" key="4">
    <source>
        <dbReference type="ARBA" id="ARBA00048391"/>
    </source>
</evidence>
<dbReference type="STRING" id="930117.SAMN05216225_104617"/>
<dbReference type="AlphaFoldDB" id="A0A1M5LDP2"/>
<dbReference type="NCBIfam" id="TIGR00536">
    <property type="entry name" value="hemK_fam"/>
    <property type="match status" value="1"/>
</dbReference>
<dbReference type="Pfam" id="PF05175">
    <property type="entry name" value="MTS"/>
    <property type="match status" value="1"/>
</dbReference>
<dbReference type="NCBIfam" id="TIGR03534">
    <property type="entry name" value="RF_mod_PrmC"/>
    <property type="match status" value="1"/>
</dbReference>
<feature type="binding site" evidence="5">
    <location>
        <position position="178"/>
    </location>
    <ligand>
        <name>S-adenosyl-L-methionine</name>
        <dbReference type="ChEBI" id="CHEBI:59789"/>
    </ligand>
</feature>
<dbReference type="InterPro" id="IPR002052">
    <property type="entry name" value="DNA_methylase_N6_adenine_CS"/>
</dbReference>
<evidence type="ECO:0000256" key="1">
    <source>
        <dbReference type="ARBA" id="ARBA00022603"/>
    </source>
</evidence>
<evidence type="ECO:0000313" key="9">
    <source>
        <dbReference type="Proteomes" id="UP000183988"/>
    </source>
</evidence>
<feature type="binding site" evidence="5">
    <location>
        <begin position="195"/>
        <end position="198"/>
    </location>
    <ligand>
        <name>substrate</name>
    </ligand>
</feature>
<keyword evidence="2 5" id="KW-0808">Transferase</keyword>
<organism evidence="8 9">
    <name type="scientific">Ornithinibacillus halophilus</name>
    <dbReference type="NCBI Taxonomy" id="930117"/>
    <lineage>
        <taxon>Bacteria</taxon>
        <taxon>Bacillati</taxon>
        <taxon>Bacillota</taxon>
        <taxon>Bacilli</taxon>
        <taxon>Bacillales</taxon>
        <taxon>Bacillaceae</taxon>
        <taxon>Ornithinibacillus</taxon>
    </lineage>
</organism>
<dbReference type="HAMAP" id="MF_02126">
    <property type="entry name" value="RF_methyltr_PrmC"/>
    <property type="match status" value="1"/>
</dbReference>
<proteinExistence type="inferred from homology"/>
<evidence type="ECO:0000256" key="3">
    <source>
        <dbReference type="ARBA" id="ARBA00022691"/>
    </source>
</evidence>
<evidence type="ECO:0000259" key="7">
    <source>
        <dbReference type="Pfam" id="PF17827"/>
    </source>
</evidence>
<dbReference type="CDD" id="cd02440">
    <property type="entry name" value="AdoMet_MTases"/>
    <property type="match status" value="1"/>
</dbReference>
<keyword evidence="1 5" id="KW-0489">Methyltransferase</keyword>
<dbReference type="GO" id="GO:0003676">
    <property type="term" value="F:nucleic acid binding"/>
    <property type="evidence" value="ECO:0007669"/>
    <property type="project" value="InterPro"/>
</dbReference>
<dbReference type="SUPFAM" id="SSF53335">
    <property type="entry name" value="S-adenosyl-L-methionine-dependent methyltransferases"/>
    <property type="match status" value="1"/>
</dbReference>
<comment type="catalytic activity">
    <reaction evidence="4 5">
        <text>L-glutaminyl-[peptide chain release factor] + S-adenosyl-L-methionine = N(5)-methyl-L-glutaminyl-[peptide chain release factor] + S-adenosyl-L-homocysteine + H(+)</text>
        <dbReference type="Rhea" id="RHEA:42896"/>
        <dbReference type="Rhea" id="RHEA-COMP:10271"/>
        <dbReference type="Rhea" id="RHEA-COMP:10272"/>
        <dbReference type="ChEBI" id="CHEBI:15378"/>
        <dbReference type="ChEBI" id="CHEBI:30011"/>
        <dbReference type="ChEBI" id="CHEBI:57856"/>
        <dbReference type="ChEBI" id="CHEBI:59789"/>
        <dbReference type="ChEBI" id="CHEBI:61891"/>
        <dbReference type="EC" id="2.1.1.297"/>
    </reaction>
</comment>
<dbReference type="GO" id="GO:0102559">
    <property type="term" value="F:peptide chain release factor N(5)-glutamine methyltransferase activity"/>
    <property type="evidence" value="ECO:0007669"/>
    <property type="project" value="UniProtKB-EC"/>
</dbReference>
<dbReference type="InterPro" id="IPR004556">
    <property type="entry name" value="HemK-like"/>
</dbReference>
<feature type="binding site" evidence="5">
    <location>
        <begin position="128"/>
        <end position="132"/>
    </location>
    <ligand>
        <name>S-adenosyl-L-methionine</name>
        <dbReference type="ChEBI" id="CHEBI:59789"/>
    </ligand>
</feature>
<dbReference type="InterPro" id="IPR019874">
    <property type="entry name" value="RF_methyltr_PrmC"/>
</dbReference>
<feature type="binding site" evidence="5">
    <location>
        <position position="151"/>
    </location>
    <ligand>
        <name>S-adenosyl-L-methionine</name>
        <dbReference type="ChEBI" id="CHEBI:59789"/>
    </ligand>
</feature>
<keyword evidence="3 5" id="KW-0949">S-adenosyl-L-methionine</keyword>